<feature type="domain" description="MD-2-related lipid-recognition" evidence="5">
    <location>
        <begin position="27"/>
        <end position="140"/>
    </location>
</feature>
<name>A0A813Y4C8_9BILA</name>
<dbReference type="InterPro" id="IPR014756">
    <property type="entry name" value="Ig_E-set"/>
</dbReference>
<dbReference type="SMART" id="SM00737">
    <property type="entry name" value="ML"/>
    <property type="match status" value="1"/>
</dbReference>
<comment type="subcellular location">
    <subcellularLocation>
        <location evidence="1">Secreted</location>
    </subcellularLocation>
</comment>
<reference evidence="6" key="1">
    <citation type="submission" date="2021-02" db="EMBL/GenBank/DDBJ databases">
        <authorList>
            <person name="Nowell W R."/>
        </authorList>
    </citation>
    <scope>NUCLEOTIDE SEQUENCE</scope>
</reference>
<evidence type="ECO:0000256" key="4">
    <source>
        <dbReference type="SAM" id="SignalP"/>
    </source>
</evidence>
<evidence type="ECO:0000256" key="2">
    <source>
        <dbReference type="ARBA" id="ARBA00006370"/>
    </source>
</evidence>
<dbReference type="Proteomes" id="UP000663882">
    <property type="component" value="Unassembled WGS sequence"/>
</dbReference>
<keyword evidence="4" id="KW-0732">Signal</keyword>
<keyword evidence="3" id="KW-0964">Secreted</keyword>
<dbReference type="OrthoDB" id="9985748at2759"/>
<evidence type="ECO:0000256" key="1">
    <source>
        <dbReference type="ARBA" id="ARBA00004613"/>
    </source>
</evidence>
<dbReference type="Proteomes" id="UP000663823">
    <property type="component" value="Unassembled WGS sequence"/>
</dbReference>
<dbReference type="InterPro" id="IPR003172">
    <property type="entry name" value="ML_dom"/>
</dbReference>
<dbReference type="Pfam" id="PF02221">
    <property type="entry name" value="E1_DerP2_DerF2"/>
    <property type="match status" value="1"/>
</dbReference>
<dbReference type="SUPFAM" id="SSF81296">
    <property type="entry name" value="E set domains"/>
    <property type="match status" value="1"/>
</dbReference>
<evidence type="ECO:0000313" key="7">
    <source>
        <dbReference type="EMBL" id="CAF3676402.1"/>
    </source>
</evidence>
<dbReference type="GO" id="GO:0005576">
    <property type="term" value="C:extracellular region"/>
    <property type="evidence" value="ECO:0007669"/>
    <property type="project" value="UniProtKB-SubCell"/>
</dbReference>
<dbReference type="EMBL" id="CAJNOO010000253">
    <property type="protein sequence ID" value="CAF0878227.1"/>
    <property type="molecule type" value="Genomic_DNA"/>
</dbReference>
<feature type="signal peptide" evidence="4">
    <location>
        <begin position="1"/>
        <end position="20"/>
    </location>
</feature>
<dbReference type="EMBL" id="CAJOAX010001013">
    <property type="protein sequence ID" value="CAF3676402.1"/>
    <property type="molecule type" value="Genomic_DNA"/>
</dbReference>
<dbReference type="FunFam" id="2.60.40.770:FF:000001">
    <property type="entry name" value="NPC intracellular cholesterol transporter 2"/>
    <property type="match status" value="1"/>
</dbReference>
<dbReference type="Gene3D" id="2.60.40.770">
    <property type="match status" value="1"/>
</dbReference>
<organism evidence="6 8">
    <name type="scientific">Rotaria sordida</name>
    <dbReference type="NCBI Taxonomy" id="392033"/>
    <lineage>
        <taxon>Eukaryota</taxon>
        <taxon>Metazoa</taxon>
        <taxon>Spiralia</taxon>
        <taxon>Gnathifera</taxon>
        <taxon>Rotifera</taxon>
        <taxon>Eurotatoria</taxon>
        <taxon>Bdelloidea</taxon>
        <taxon>Philodinida</taxon>
        <taxon>Philodinidae</taxon>
        <taxon>Rotaria</taxon>
    </lineage>
</organism>
<comment type="caution">
    <text evidence="6">The sequence shown here is derived from an EMBL/GenBank/DDBJ whole genome shotgun (WGS) entry which is preliminary data.</text>
</comment>
<feature type="chain" id="PRO_5035683626" description="MD-2-related lipid-recognition domain-containing protein" evidence="4">
    <location>
        <begin position="21"/>
        <end position="359"/>
    </location>
</feature>
<proteinExistence type="inferred from homology"/>
<sequence>MAVNYFTIFIFFALILTTFSATLKAPFKQCSPPSSSEVIKVSVNAPCTEEYCTFYKGTDARLEFVFNLKKKSHKVRAKVVATIGTIDHDFALPNSDVCQQLGCPLKNGVQYTYYNSMYVSPTYPSVKVNQMRYYLIDDSATEYRESFMSPRREDYSPHVALPKLDSIRSSLTRSCLSLNIDSNTPSTSSEYRLCFENHHPKRPYVFHERPSHVFDYVPMPINNKSSSRLSANRSVLNNTEYQERYRNYPSFIPVHALMPPHLPSKPNVLSDTQQKRERMGHSQYFHQLILDSDKLNGGKRSSGTSEQRTAFRWPHRLSLNQQHTKQQEAPTPVYSQYYTPRDIYEPLPTIQRTIINDFN</sequence>
<evidence type="ECO:0000259" key="5">
    <source>
        <dbReference type="SMART" id="SM00737"/>
    </source>
</evidence>
<evidence type="ECO:0000256" key="3">
    <source>
        <dbReference type="ARBA" id="ARBA00022525"/>
    </source>
</evidence>
<gene>
    <name evidence="7" type="ORF">OTI717_LOCUS10920</name>
    <name evidence="6" type="ORF">RFH988_LOCUS7826</name>
</gene>
<protein>
    <recommendedName>
        <fullName evidence="5">MD-2-related lipid-recognition domain-containing protein</fullName>
    </recommendedName>
</protein>
<dbReference type="AlphaFoldDB" id="A0A813Y4C8"/>
<evidence type="ECO:0000313" key="6">
    <source>
        <dbReference type="EMBL" id="CAF0878227.1"/>
    </source>
</evidence>
<accession>A0A813Y4C8</accession>
<evidence type="ECO:0000313" key="8">
    <source>
        <dbReference type="Proteomes" id="UP000663882"/>
    </source>
</evidence>
<comment type="similarity">
    <text evidence="2">Belongs to the NPC2 family.</text>
</comment>